<keyword evidence="2" id="KW-1185">Reference proteome</keyword>
<reference evidence="1 2" key="1">
    <citation type="journal article" date="2020" name="Cell">
        <title>Large-Scale Comparative Analyses of Tick Genomes Elucidate Their Genetic Diversity and Vector Capacities.</title>
        <authorList>
            <consortium name="Tick Genome and Microbiome Consortium (TIGMIC)"/>
            <person name="Jia N."/>
            <person name="Wang J."/>
            <person name="Shi W."/>
            <person name="Du L."/>
            <person name="Sun Y."/>
            <person name="Zhan W."/>
            <person name="Jiang J.F."/>
            <person name="Wang Q."/>
            <person name="Zhang B."/>
            <person name="Ji P."/>
            <person name="Bell-Sakyi L."/>
            <person name="Cui X.M."/>
            <person name="Yuan T.T."/>
            <person name="Jiang B.G."/>
            <person name="Yang W.F."/>
            <person name="Lam T.T."/>
            <person name="Chang Q.C."/>
            <person name="Ding S.J."/>
            <person name="Wang X.J."/>
            <person name="Zhu J.G."/>
            <person name="Ruan X.D."/>
            <person name="Zhao L."/>
            <person name="Wei J.T."/>
            <person name="Ye R.Z."/>
            <person name="Que T.C."/>
            <person name="Du C.H."/>
            <person name="Zhou Y.H."/>
            <person name="Cheng J.X."/>
            <person name="Dai P.F."/>
            <person name="Guo W.B."/>
            <person name="Han X.H."/>
            <person name="Huang E.J."/>
            <person name="Li L.F."/>
            <person name="Wei W."/>
            <person name="Gao Y.C."/>
            <person name="Liu J.Z."/>
            <person name="Shao H.Z."/>
            <person name="Wang X."/>
            <person name="Wang C.C."/>
            <person name="Yang T.C."/>
            <person name="Huo Q.B."/>
            <person name="Li W."/>
            <person name="Chen H.Y."/>
            <person name="Chen S.E."/>
            <person name="Zhou L.G."/>
            <person name="Ni X.B."/>
            <person name="Tian J.H."/>
            <person name="Sheng Y."/>
            <person name="Liu T."/>
            <person name="Pan Y.S."/>
            <person name="Xia L.Y."/>
            <person name="Li J."/>
            <person name="Zhao F."/>
            <person name="Cao W.C."/>
        </authorList>
    </citation>
    <scope>NUCLEOTIDE SEQUENCE [LARGE SCALE GENOMIC DNA]</scope>
    <source>
        <strain evidence="1">Iper-2018</strain>
    </source>
</reference>
<evidence type="ECO:0000313" key="2">
    <source>
        <dbReference type="Proteomes" id="UP000805193"/>
    </source>
</evidence>
<sequence length="609" mass="67279">MQVHQVVYIVHLTCRMPEQQLGLNGFHQISPPRTPASEPSRPQGVCPRQPHTRIAASLFGANPGFGQSSNGSSQPGERLSASETQIAGDGAANVYSMVPSDNLVRSCLARDVEKDLSSEDDSASSDGVSTLCELHENLEKVNLFAQDCHLPDGGQFTVDSSCDNSPTAQLPEARSLAIHSHVADLPANLLDKTPVNCYEAQRYLGPMKRGVDDGTPSAKRSRCTPDMSLLQLSRLASPASSATYAGRAGDCLQWSGPSTYRIRCQDDLEHSVPLSLGIVGSRYEDVAEVMFRPVPSPGCSPPAVVPDWPRRRLAFCPSPRLPTPASPLASKRWPYALSSSVGMVDTHCHLDFLFRKLSFKGTFAKFRLLNQDTFPSCYEGCVAIFCNPLTFGDRTVWEDLLREDGVWAAFGCHPHMVRDYDEETDEHLIKALEHPRVVALGEIGLDYSRKNFCQREMQKSVFQRQITLALERKLPLVIHSRDATQDTLNILKESIPREYPVHRHCFTGDWEEAADWLETFPGLCLGLTPLVGFADAGPLQEVARRIPLDRLLLETDAPYFLPRAESGAMRQSHPGMAIHVALKVSSLKNISVEDVLKAVRVNTRRIYGI</sequence>
<gene>
    <name evidence="1" type="ORF">HPB47_020488</name>
</gene>
<comment type="caution">
    <text evidence="1">The sequence shown here is derived from an EMBL/GenBank/DDBJ whole genome shotgun (WGS) entry which is preliminary data.</text>
</comment>
<dbReference type="Proteomes" id="UP000805193">
    <property type="component" value="Unassembled WGS sequence"/>
</dbReference>
<evidence type="ECO:0000313" key="1">
    <source>
        <dbReference type="EMBL" id="KAG0432812.1"/>
    </source>
</evidence>
<name>A0AC60QFC0_IXOPE</name>
<proteinExistence type="predicted"/>
<accession>A0AC60QFC0</accession>
<organism evidence="1 2">
    <name type="scientific">Ixodes persulcatus</name>
    <name type="common">Taiga tick</name>
    <dbReference type="NCBI Taxonomy" id="34615"/>
    <lineage>
        <taxon>Eukaryota</taxon>
        <taxon>Metazoa</taxon>
        <taxon>Ecdysozoa</taxon>
        <taxon>Arthropoda</taxon>
        <taxon>Chelicerata</taxon>
        <taxon>Arachnida</taxon>
        <taxon>Acari</taxon>
        <taxon>Parasitiformes</taxon>
        <taxon>Ixodida</taxon>
        <taxon>Ixodoidea</taxon>
        <taxon>Ixodidae</taxon>
        <taxon>Ixodinae</taxon>
        <taxon>Ixodes</taxon>
    </lineage>
</organism>
<protein>
    <submittedName>
        <fullName evidence="1">Uncharacterized protein</fullName>
    </submittedName>
</protein>
<dbReference type="EMBL" id="JABSTQ010009114">
    <property type="protein sequence ID" value="KAG0432812.1"/>
    <property type="molecule type" value="Genomic_DNA"/>
</dbReference>